<accession>A0AAX6G3D9</accession>
<evidence type="ECO:0000313" key="2">
    <source>
        <dbReference type="Proteomes" id="UP001140949"/>
    </source>
</evidence>
<reference evidence="1" key="1">
    <citation type="journal article" date="2023" name="GigaByte">
        <title>Genome assembly of the bearded iris, Iris pallida Lam.</title>
        <authorList>
            <person name="Bruccoleri R.E."/>
            <person name="Oakeley E.J."/>
            <person name="Faust A.M.E."/>
            <person name="Altorfer M."/>
            <person name="Dessus-Babus S."/>
            <person name="Burckhardt D."/>
            <person name="Oertli M."/>
            <person name="Naumann U."/>
            <person name="Petersen F."/>
            <person name="Wong J."/>
        </authorList>
    </citation>
    <scope>NUCLEOTIDE SEQUENCE</scope>
    <source>
        <strain evidence="1">GSM-AAB239-AS_SAM_17_03QT</strain>
    </source>
</reference>
<protein>
    <submittedName>
        <fullName evidence="1">E3 ubiquitin protein ligase RIE1</fullName>
    </submittedName>
</protein>
<gene>
    <name evidence="1" type="ORF">M6B38_386195</name>
</gene>
<sequence length="80" mass="8569">MDVVQEEEMEERLTVGNSSAEGVVAIARHGGEGRSLERGGELVLSRSGSTAERIGVDANQRWLSLYGGGECEHGVRDLGR</sequence>
<evidence type="ECO:0000313" key="1">
    <source>
        <dbReference type="EMBL" id="KAJ6822987.1"/>
    </source>
</evidence>
<organism evidence="1 2">
    <name type="scientific">Iris pallida</name>
    <name type="common">Sweet iris</name>
    <dbReference type="NCBI Taxonomy" id="29817"/>
    <lineage>
        <taxon>Eukaryota</taxon>
        <taxon>Viridiplantae</taxon>
        <taxon>Streptophyta</taxon>
        <taxon>Embryophyta</taxon>
        <taxon>Tracheophyta</taxon>
        <taxon>Spermatophyta</taxon>
        <taxon>Magnoliopsida</taxon>
        <taxon>Liliopsida</taxon>
        <taxon>Asparagales</taxon>
        <taxon>Iridaceae</taxon>
        <taxon>Iridoideae</taxon>
        <taxon>Irideae</taxon>
        <taxon>Iris</taxon>
    </lineage>
</organism>
<proteinExistence type="predicted"/>
<name>A0AAX6G3D9_IRIPA</name>
<comment type="caution">
    <text evidence="1">The sequence shown here is derived from an EMBL/GenBank/DDBJ whole genome shotgun (WGS) entry which is preliminary data.</text>
</comment>
<keyword evidence="2" id="KW-1185">Reference proteome</keyword>
<reference evidence="1" key="2">
    <citation type="submission" date="2023-04" db="EMBL/GenBank/DDBJ databases">
        <authorList>
            <person name="Bruccoleri R.E."/>
            <person name="Oakeley E.J."/>
            <person name="Faust A.-M."/>
            <person name="Dessus-Babus S."/>
            <person name="Altorfer M."/>
            <person name="Burckhardt D."/>
            <person name="Oertli M."/>
            <person name="Naumann U."/>
            <person name="Petersen F."/>
            <person name="Wong J."/>
        </authorList>
    </citation>
    <scope>NUCLEOTIDE SEQUENCE</scope>
    <source>
        <strain evidence="1">GSM-AAB239-AS_SAM_17_03QT</strain>
        <tissue evidence="1">Leaf</tissue>
    </source>
</reference>
<dbReference type="Proteomes" id="UP001140949">
    <property type="component" value="Unassembled WGS sequence"/>
</dbReference>
<dbReference type="AlphaFoldDB" id="A0AAX6G3D9"/>
<dbReference type="EMBL" id="JANAVB010023799">
    <property type="protein sequence ID" value="KAJ6822987.1"/>
    <property type="molecule type" value="Genomic_DNA"/>
</dbReference>